<evidence type="ECO:0000313" key="2">
    <source>
        <dbReference type="EMBL" id="KEP55733.1"/>
    </source>
</evidence>
<keyword evidence="1" id="KW-0732">Signal</keyword>
<organism evidence="2 3">
    <name type="scientific">Rhizoctonia solani 123E</name>
    <dbReference type="NCBI Taxonomy" id="1423351"/>
    <lineage>
        <taxon>Eukaryota</taxon>
        <taxon>Fungi</taxon>
        <taxon>Dikarya</taxon>
        <taxon>Basidiomycota</taxon>
        <taxon>Agaricomycotina</taxon>
        <taxon>Agaricomycetes</taxon>
        <taxon>Cantharellales</taxon>
        <taxon>Ceratobasidiaceae</taxon>
        <taxon>Rhizoctonia</taxon>
    </lineage>
</organism>
<evidence type="ECO:0000313" key="3">
    <source>
        <dbReference type="Proteomes" id="UP000027456"/>
    </source>
</evidence>
<reference evidence="2 3" key="1">
    <citation type="submission" date="2013-12" db="EMBL/GenBank/DDBJ databases">
        <authorList>
            <person name="Cubeta M."/>
            <person name="Pakala S."/>
            <person name="Fedorova N."/>
            <person name="Thomas E."/>
            <person name="Dean R."/>
            <person name="Jabaji S."/>
            <person name="Neate S."/>
            <person name="Toda T."/>
            <person name="Tavantzis S."/>
            <person name="Vilgalys R."/>
            <person name="Bharathan N."/>
            <person name="Pakala S."/>
            <person name="Losada L.S."/>
            <person name="Zafar N."/>
            <person name="Nierman W."/>
        </authorList>
    </citation>
    <scope>NUCLEOTIDE SEQUENCE [LARGE SCALE GENOMIC DNA]</scope>
    <source>
        <strain evidence="2 3">123E</strain>
    </source>
</reference>
<gene>
    <name evidence="2" type="ORF">V565_001900</name>
</gene>
<sequence>MHLTGSLVFTSLLLLMRLSFLRPRPGTRTTRSRSLLSLASSLAARWSSATPGRANSWLAASCSVVTLCQRMSKLPFRLSRPSAPSSLSTGAQPVSSSVFATSPRPASLAVTLPRSPAACACCPTPPPSRLRGAVSTPSLIFSTRSVLSSTGTLVRVWRKASSPRPVKTWLPSRRTMRRLALTRRTLRRKRESTR</sequence>
<feature type="chain" id="PRO_5001698705" evidence="1">
    <location>
        <begin position="24"/>
        <end position="194"/>
    </location>
</feature>
<keyword evidence="2" id="KW-0472">Membrane</keyword>
<keyword evidence="3" id="KW-1185">Reference proteome</keyword>
<accession>A0A074SG49</accession>
<comment type="caution">
    <text evidence="2">The sequence shown here is derived from an EMBL/GenBank/DDBJ whole genome shotgun (WGS) entry which is preliminary data.</text>
</comment>
<dbReference type="HOGENOM" id="CLU_1403156_0_0_1"/>
<keyword evidence="2" id="KW-0812">Transmembrane</keyword>
<dbReference type="EMBL" id="AZST01000002">
    <property type="protein sequence ID" value="KEP55733.1"/>
    <property type="molecule type" value="Genomic_DNA"/>
</dbReference>
<protein>
    <submittedName>
        <fullName evidence="2">Putative transmembrane protein</fullName>
    </submittedName>
</protein>
<proteinExistence type="predicted"/>
<dbReference type="Proteomes" id="UP000027456">
    <property type="component" value="Unassembled WGS sequence"/>
</dbReference>
<evidence type="ECO:0000256" key="1">
    <source>
        <dbReference type="SAM" id="SignalP"/>
    </source>
</evidence>
<name>A0A074SG49_9AGAM</name>
<dbReference type="AlphaFoldDB" id="A0A074SG49"/>
<feature type="signal peptide" evidence="1">
    <location>
        <begin position="1"/>
        <end position="23"/>
    </location>
</feature>